<sequence length="646" mass="75351">MNNCYVCKKFSKTRCANCHTTYYCSKECQRKDWKEHKKSCKILPVNEILDKTDDYEEIFNETDDDDDETDDEELSDLLSNIMLLQSLKNASNSIEDLLLLRFLMNAGNSMEDLKIPNFGREYAMKYPYERERIQFLNSAKSALNGHQMIDETLNNNVKGQFRHTVKRWNDYSKELKDFLSCPRKMGDIFTKKTKHQYNIVSGGGYAQSFSNMPKQSLSFDQGKVHVAVGFVDLDFLLRARIVKTMNSVEKPNKFIGYEGSVYAVAKTNVIKEMMIGKAPIRSIIEVWFSSVWTMKTLKHFEDAVKEVLQYGNAPNDGPPNPTKNELHPRVRSLISHWNKSVKSPKSRQEAHKLWKGTFDFEDGVFSVVANLAESRDRVQVARHILTGEFPLMDDQHQKNLIASITMFNCNDQISPHTTSEFMFEMMPLDYILSKNHRKIIPFLKAIYNFLEESITKICKWLSPPAGKTESIEIYLHFQFVTNDNPVLQASIRQLEPWIMSWSNICDYFNARDFHKLLRACSGKDTVHLMISMNWITETFGAHIMDYNVERRRDIFNKGQKIILVNKFIDKSGYFRYEKVITHPYNIGDVSAMMLVKDKWRDYFFRGQDMKVGEISCVPFCHTHKIHTFLDIHFTYNKKINAYTNYA</sequence>
<keyword evidence="2 4" id="KW-0863">Zinc-finger</keyword>
<keyword evidence="8" id="KW-1185">Reference proteome</keyword>
<dbReference type="Proteomes" id="UP000615446">
    <property type="component" value="Unassembled WGS sequence"/>
</dbReference>
<dbReference type="Pfam" id="PF01753">
    <property type="entry name" value="zf-MYND"/>
    <property type="match status" value="1"/>
</dbReference>
<keyword evidence="1" id="KW-0479">Metal-binding</keyword>
<gene>
    <name evidence="7" type="ORF">RCL2_001090800</name>
    <name evidence="6" type="ORF">RclHR1_00280032</name>
</gene>
<dbReference type="PANTHER" id="PTHR10237:SF14">
    <property type="entry name" value="MYND-TYPE DOMAIN-CONTAINING PROTEIN"/>
    <property type="match status" value="1"/>
</dbReference>
<accession>A0A2Z6R3E3</accession>
<comment type="caution">
    <text evidence="6">The sequence shown here is derived from an EMBL/GenBank/DDBJ whole genome shotgun (WGS) entry which is preliminary data.</text>
</comment>
<keyword evidence="3" id="KW-0862">Zinc</keyword>
<dbReference type="GO" id="GO:0005634">
    <property type="term" value="C:nucleus"/>
    <property type="evidence" value="ECO:0007669"/>
    <property type="project" value="TreeGrafter"/>
</dbReference>
<evidence type="ECO:0000256" key="4">
    <source>
        <dbReference type="PROSITE-ProRule" id="PRU00134"/>
    </source>
</evidence>
<dbReference type="GO" id="GO:0008270">
    <property type="term" value="F:zinc ion binding"/>
    <property type="evidence" value="ECO:0007669"/>
    <property type="project" value="UniProtKB-KW"/>
</dbReference>
<evidence type="ECO:0000259" key="5">
    <source>
        <dbReference type="PROSITE" id="PS50865"/>
    </source>
</evidence>
<dbReference type="PANTHER" id="PTHR10237">
    <property type="entry name" value="DEFORMED EPIDERMAL AUTOREGULATORY FACTOR 1 HOMOLOG SUPPRESSIN"/>
    <property type="match status" value="1"/>
</dbReference>
<dbReference type="OrthoDB" id="437457at2759"/>
<dbReference type="Gene3D" id="6.10.140.2220">
    <property type="match status" value="1"/>
</dbReference>
<evidence type="ECO:0000256" key="1">
    <source>
        <dbReference type="ARBA" id="ARBA00022723"/>
    </source>
</evidence>
<dbReference type="EMBL" id="BEXD01002001">
    <property type="protein sequence ID" value="GBB96640.1"/>
    <property type="molecule type" value="Genomic_DNA"/>
</dbReference>
<evidence type="ECO:0000313" key="6">
    <source>
        <dbReference type="EMBL" id="GBB96640.1"/>
    </source>
</evidence>
<dbReference type="PROSITE" id="PS01360">
    <property type="entry name" value="ZF_MYND_1"/>
    <property type="match status" value="1"/>
</dbReference>
<reference evidence="7" key="2">
    <citation type="submission" date="2019-10" db="EMBL/GenBank/DDBJ databases">
        <title>Conservation and host-specific expression of non-tandemly repeated heterogenous ribosome RNA gene in arbuscular mycorrhizal fungi.</title>
        <authorList>
            <person name="Maeda T."/>
            <person name="Kobayashi Y."/>
            <person name="Nakagawa T."/>
            <person name="Ezawa T."/>
            <person name="Yamaguchi K."/>
            <person name="Bino T."/>
            <person name="Nishimoto Y."/>
            <person name="Shigenobu S."/>
            <person name="Kawaguchi M."/>
        </authorList>
    </citation>
    <scope>NUCLEOTIDE SEQUENCE</scope>
    <source>
        <strain evidence="7">HR1</strain>
    </source>
</reference>
<evidence type="ECO:0000256" key="3">
    <source>
        <dbReference type="ARBA" id="ARBA00022833"/>
    </source>
</evidence>
<dbReference type="AlphaFoldDB" id="A0A2Z6R3E3"/>
<name>A0A2Z6R3E3_9GLOM</name>
<evidence type="ECO:0000256" key="2">
    <source>
        <dbReference type="ARBA" id="ARBA00022771"/>
    </source>
</evidence>
<dbReference type="EMBL" id="BLAL01000073">
    <property type="protein sequence ID" value="GES83753.1"/>
    <property type="molecule type" value="Genomic_DNA"/>
</dbReference>
<dbReference type="InterPro" id="IPR002893">
    <property type="entry name" value="Znf_MYND"/>
</dbReference>
<dbReference type="InterPro" id="IPR024119">
    <property type="entry name" value="TF_DEAF-1"/>
</dbReference>
<dbReference type="GO" id="GO:0000981">
    <property type="term" value="F:DNA-binding transcription factor activity, RNA polymerase II-specific"/>
    <property type="evidence" value="ECO:0007669"/>
    <property type="project" value="TreeGrafter"/>
</dbReference>
<feature type="domain" description="MYND-type" evidence="5">
    <location>
        <begin position="4"/>
        <end position="40"/>
    </location>
</feature>
<organism evidence="6 8">
    <name type="scientific">Rhizophagus clarus</name>
    <dbReference type="NCBI Taxonomy" id="94130"/>
    <lineage>
        <taxon>Eukaryota</taxon>
        <taxon>Fungi</taxon>
        <taxon>Fungi incertae sedis</taxon>
        <taxon>Mucoromycota</taxon>
        <taxon>Glomeromycotina</taxon>
        <taxon>Glomeromycetes</taxon>
        <taxon>Glomerales</taxon>
        <taxon>Glomeraceae</taxon>
        <taxon>Rhizophagus</taxon>
    </lineage>
</organism>
<proteinExistence type="predicted"/>
<protein>
    <submittedName>
        <fullName evidence="7">Tudor domain-containing protein 1</fullName>
    </submittedName>
</protein>
<dbReference type="Proteomes" id="UP000247702">
    <property type="component" value="Unassembled WGS sequence"/>
</dbReference>
<dbReference type="SUPFAM" id="SSF144232">
    <property type="entry name" value="HIT/MYND zinc finger-like"/>
    <property type="match status" value="1"/>
</dbReference>
<evidence type="ECO:0000313" key="8">
    <source>
        <dbReference type="Proteomes" id="UP000247702"/>
    </source>
</evidence>
<dbReference type="PROSITE" id="PS50865">
    <property type="entry name" value="ZF_MYND_2"/>
    <property type="match status" value="1"/>
</dbReference>
<dbReference type="STRING" id="94130.A0A2Z6R3E3"/>
<evidence type="ECO:0000313" key="7">
    <source>
        <dbReference type="EMBL" id="GES83753.1"/>
    </source>
</evidence>
<reference evidence="6 8" key="1">
    <citation type="submission" date="2017-11" db="EMBL/GenBank/DDBJ databases">
        <title>The genome of Rhizophagus clarus HR1 reveals common genetic basis of auxotrophy among arbuscular mycorrhizal fungi.</title>
        <authorList>
            <person name="Kobayashi Y."/>
        </authorList>
    </citation>
    <scope>NUCLEOTIDE SEQUENCE [LARGE SCALE GENOMIC DNA]</scope>
    <source>
        <strain evidence="6 8">HR1</strain>
    </source>
</reference>